<dbReference type="Gene3D" id="3.30.930.10">
    <property type="entry name" value="Bira Bifunctional Protein, Domain 2"/>
    <property type="match status" value="1"/>
</dbReference>
<dbReference type="InterPro" id="IPR004364">
    <property type="entry name" value="Aa-tRNA-synt_II"/>
</dbReference>
<keyword evidence="1 7" id="KW-0436">Ligase</keyword>
<proteinExistence type="predicted"/>
<dbReference type="GO" id="GO:0006421">
    <property type="term" value="P:asparaginyl-tRNA aminoacylation"/>
    <property type="evidence" value="ECO:0007669"/>
    <property type="project" value="TreeGrafter"/>
</dbReference>
<feature type="non-terminal residue" evidence="7">
    <location>
        <position position="1"/>
    </location>
</feature>
<dbReference type="EMBL" id="JAGQKY010000066">
    <property type="protein sequence ID" value="MCA9397566.1"/>
    <property type="molecule type" value="Genomic_DNA"/>
</dbReference>
<dbReference type="GO" id="GO:0005524">
    <property type="term" value="F:ATP binding"/>
    <property type="evidence" value="ECO:0007669"/>
    <property type="project" value="UniProtKB-KW"/>
</dbReference>
<evidence type="ECO:0000256" key="4">
    <source>
        <dbReference type="ARBA" id="ARBA00022917"/>
    </source>
</evidence>
<reference evidence="7" key="1">
    <citation type="submission" date="2020-04" db="EMBL/GenBank/DDBJ databases">
        <authorList>
            <person name="Zhang T."/>
        </authorList>
    </citation>
    <scope>NUCLEOTIDE SEQUENCE</scope>
    <source>
        <strain evidence="7">HKST-UBA02</strain>
    </source>
</reference>
<comment type="caution">
    <text evidence="7">The sequence shown here is derived from an EMBL/GenBank/DDBJ whole genome shotgun (WGS) entry which is preliminary data.</text>
</comment>
<evidence type="ECO:0000256" key="1">
    <source>
        <dbReference type="ARBA" id="ARBA00022598"/>
    </source>
</evidence>
<evidence type="ECO:0000256" key="2">
    <source>
        <dbReference type="ARBA" id="ARBA00022741"/>
    </source>
</evidence>
<dbReference type="SUPFAM" id="SSF55681">
    <property type="entry name" value="Class II aaRS and biotin synthetases"/>
    <property type="match status" value="1"/>
</dbReference>
<dbReference type="InterPro" id="IPR045864">
    <property type="entry name" value="aa-tRNA-synth_II/BPL/LPL"/>
</dbReference>
<dbReference type="InterPro" id="IPR006195">
    <property type="entry name" value="aa-tRNA-synth_II"/>
</dbReference>
<keyword evidence="4" id="KW-0648">Protein biosynthesis</keyword>
<evidence type="ECO:0000256" key="5">
    <source>
        <dbReference type="ARBA" id="ARBA00023146"/>
    </source>
</evidence>
<dbReference type="PRINTS" id="PR01042">
    <property type="entry name" value="TRNASYNTHASP"/>
</dbReference>
<evidence type="ECO:0000313" key="8">
    <source>
        <dbReference type="Proteomes" id="UP000699691"/>
    </source>
</evidence>
<dbReference type="InterPro" id="IPR002312">
    <property type="entry name" value="Asp/Asn-tRNA-synth_IIb"/>
</dbReference>
<evidence type="ECO:0000313" key="7">
    <source>
        <dbReference type="EMBL" id="MCA9397566.1"/>
    </source>
</evidence>
<dbReference type="Pfam" id="PF00152">
    <property type="entry name" value="tRNA-synt_2"/>
    <property type="match status" value="1"/>
</dbReference>
<dbReference type="AlphaFoldDB" id="A0A955LWM8"/>
<evidence type="ECO:0000259" key="6">
    <source>
        <dbReference type="PROSITE" id="PS50862"/>
    </source>
</evidence>
<sequence>IQWGEDFGNDDEDILFKESDQPMFVHRYPEEIKGFYFKVDEKRPELSLSLDLFVPEGYGELIGGGQRVDDYDTLIENIKKENLNMDDFQWYLDLRKYGSVPHSGFGIGFERMVSWFSGIDHVREGIPFPRTLNRVYP</sequence>
<dbReference type="PANTHER" id="PTHR22594">
    <property type="entry name" value="ASPARTYL/LYSYL-TRNA SYNTHETASE"/>
    <property type="match status" value="1"/>
</dbReference>
<dbReference type="GO" id="GO:0004816">
    <property type="term" value="F:asparagine-tRNA ligase activity"/>
    <property type="evidence" value="ECO:0007669"/>
    <property type="project" value="TreeGrafter"/>
</dbReference>
<feature type="domain" description="Aminoacyl-transfer RNA synthetases class-II family profile" evidence="6">
    <location>
        <begin position="15"/>
        <end position="137"/>
    </location>
</feature>
<keyword evidence="2" id="KW-0547">Nucleotide-binding</keyword>
<accession>A0A955LWM8</accession>
<gene>
    <name evidence="7" type="ORF">KC573_01950</name>
</gene>
<keyword evidence="3" id="KW-0067">ATP-binding</keyword>
<protein>
    <submittedName>
        <fullName evidence="7">Asparagine--tRNA ligase</fullName>
    </submittedName>
</protein>
<dbReference type="PROSITE" id="PS50862">
    <property type="entry name" value="AA_TRNA_LIGASE_II"/>
    <property type="match status" value="1"/>
</dbReference>
<evidence type="ECO:0000256" key="3">
    <source>
        <dbReference type="ARBA" id="ARBA00022840"/>
    </source>
</evidence>
<name>A0A955LWM8_UNCKA</name>
<dbReference type="Proteomes" id="UP000699691">
    <property type="component" value="Unassembled WGS sequence"/>
</dbReference>
<dbReference type="PANTHER" id="PTHR22594:SF34">
    <property type="entry name" value="ASPARAGINE--TRNA LIGASE, MITOCHONDRIAL-RELATED"/>
    <property type="match status" value="1"/>
</dbReference>
<keyword evidence="5" id="KW-0030">Aminoacyl-tRNA synthetase</keyword>
<organism evidence="7 8">
    <name type="scientific">candidate division WWE3 bacterium</name>
    <dbReference type="NCBI Taxonomy" id="2053526"/>
    <lineage>
        <taxon>Bacteria</taxon>
        <taxon>Katanobacteria</taxon>
    </lineage>
</organism>
<reference evidence="7" key="2">
    <citation type="journal article" date="2021" name="Microbiome">
        <title>Successional dynamics and alternative stable states in a saline activated sludge microbial community over 9 years.</title>
        <authorList>
            <person name="Wang Y."/>
            <person name="Ye J."/>
            <person name="Ju F."/>
            <person name="Liu L."/>
            <person name="Boyd J.A."/>
            <person name="Deng Y."/>
            <person name="Parks D.H."/>
            <person name="Jiang X."/>
            <person name="Yin X."/>
            <person name="Woodcroft B.J."/>
            <person name="Tyson G.W."/>
            <person name="Hugenholtz P."/>
            <person name="Polz M.F."/>
            <person name="Zhang T."/>
        </authorList>
    </citation>
    <scope>NUCLEOTIDE SEQUENCE</scope>
    <source>
        <strain evidence="7">HKST-UBA02</strain>
    </source>
</reference>